<dbReference type="Proteomes" id="UP001143856">
    <property type="component" value="Unassembled WGS sequence"/>
</dbReference>
<proteinExistence type="predicted"/>
<accession>A0ACC1PJW9</accession>
<sequence length="381" mass="42525">MDDLDGPNIAPPAGIEPNFDNPPNENVLAKAVEIIALVLVTIGILARTIARFKARNGINEVDILATLGFFLYVPFAYVNYSLSFSGGYAVHSWNVRRRDVPKFNYVIFVAHAFYIPILTIIKVAILAEWIRIFAPIGTHSFFRRACVVTIAIVTLWGGLALVLLTVNCTPFEANWNVLLTPRYCRYSFFTLIQSSGAINLVLDLVPLVLPQKIIWSLNMSSSKRLGVSLIFAVGLLGVAAALFRLIIAVHHIASADQLYHFSRIELLSFAEITSAFLVLCIPYIPKALASTCLERNFLSLWSSKTRDKATRPSTKAPSPSRRGYKEVDEESAIPLSEFQRKNAKLGETRHGITRVIEFTATTEFNSSAAHEQYRSQHPWVR</sequence>
<evidence type="ECO:0000313" key="1">
    <source>
        <dbReference type="EMBL" id="KAJ2994468.1"/>
    </source>
</evidence>
<protein>
    <submittedName>
        <fullName evidence="1">Uncharacterized protein</fullName>
    </submittedName>
</protein>
<keyword evidence="2" id="KW-1185">Reference proteome</keyword>
<organism evidence="1 2">
    <name type="scientific">Xylaria curta</name>
    <dbReference type="NCBI Taxonomy" id="42375"/>
    <lineage>
        <taxon>Eukaryota</taxon>
        <taxon>Fungi</taxon>
        <taxon>Dikarya</taxon>
        <taxon>Ascomycota</taxon>
        <taxon>Pezizomycotina</taxon>
        <taxon>Sordariomycetes</taxon>
        <taxon>Xylariomycetidae</taxon>
        <taxon>Xylariales</taxon>
        <taxon>Xylariaceae</taxon>
        <taxon>Xylaria</taxon>
    </lineage>
</organism>
<reference evidence="1" key="1">
    <citation type="submission" date="2022-10" db="EMBL/GenBank/DDBJ databases">
        <title>Genome Sequence of Xylaria curta.</title>
        <authorList>
            <person name="Buettner E."/>
        </authorList>
    </citation>
    <scope>NUCLEOTIDE SEQUENCE</scope>
    <source>
        <strain evidence="1">Babe10</strain>
    </source>
</reference>
<evidence type="ECO:0000313" key="2">
    <source>
        <dbReference type="Proteomes" id="UP001143856"/>
    </source>
</evidence>
<gene>
    <name evidence="1" type="ORF">NUW58_g1548</name>
</gene>
<comment type="caution">
    <text evidence="1">The sequence shown here is derived from an EMBL/GenBank/DDBJ whole genome shotgun (WGS) entry which is preliminary data.</text>
</comment>
<dbReference type="EMBL" id="JAPDGR010000171">
    <property type="protein sequence ID" value="KAJ2994468.1"/>
    <property type="molecule type" value="Genomic_DNA"/>
</dbReference>
<name>A0ACC1PJW9_9PEZI</name>